<sequence>MDLLKKVLCTIVLVGIGFMLGRKTVEEKIVVKYVDLPPIQGEIKVPDLAPKWEGFRNPIKLIYIYKGQEEKVPQTPPEITNGGGFGEGDTLESAKRTILDWNTTRKYAGTFFKDPKIGQFDWEATVQYNTLQHLTYKYVPVREQIKETRSPRWSPFLRASANSFGQIGAGGGIYYRNFGVDLSYVRDFELTRSGYEVGFSWKF</sequence>
<accession>A0A8S5P2A5</accession>
<protein>
    <submittedName>
        <fullName evidence="1">Uncharacterized protein</fullName>
    </submittedName>
</protein>
<name>A0A8S5P2A5_9CAUD</name>
<dbReference type="EMBL" id="BK015310">
    <property type="protein sequence ID" value="DAE00773.1"/>
    <property type="molecule type" value="Genomic_DNA"/>
</dbReference>
<proteinExistence type="predicted"/>
<organism evidence="1">
    <name type="scientific">Siphoviridae sp. ctXZQ9</name>
    <dbReference type="NCBI Taxonomy" id="2825545"/>
    <lineage>
        <taxon>Viruses</taxon>
        <taxon>Duplodnaviria</taxon>
        <taxon>Heunggongvirae</taxon>
        <taxon>Uroviricota</taxon>
        <taxon>Caudoviricetes</taxon>
    </lineage>
</organism>
<evidence type="ECO:0000313" key="1">
    <source>
        <dbReference type="EMBL" id="DAE00773.1"/>
    </source>
</evidence>
<reference evidence="1" key="1">
    <citation type="journal article" date="2021" name="Proc. Natl. Acad. Sci. U.S.A.">
        <title>A Catalog of Tens of Thousands of Viruses from Human Metagenomes Reveals Hidden Associations with Chronic Diseases.</title>
        <authorList>
            <person name="Tisza M.J."/>
            <person name="Buck C.B."/>
        </authorList>
    </citation>
    <scope>NUCLEOTIDE SEQUENCE</scope>
    <source>
        <strain evidence="1">CtXZQ9</strain>
    </source>
</reference>